<protein>
    <submittedName>
        <fullName evidence="1">Uncharacterized protein</fullName>
    </submittedName>
</protein>
<organism evidence="1 2">
    <name type="scientific">Salvia divinorum</name>
    <name type="common">Maria pastora</name>
    <name type="synonym">Diviner's sage</name>
    <dbReference type="NCBI Taxonomy" id="28513"/>
    <lineage>
        <taxon>Eukaryota</taxon>
        <taxon>Viridiplantae</taxon>
        <taxon>Streptophyta</taxon>
        <taxon>Embryophyta</taxon>
        <taxon>Tracheophyta</taxon>
        <taxon>Spermatophyta</taxon>
        <taxon>Magnoliopsida</taxon>
        <taxon>eudicotyledons</taxon>
        <taxon>Gunneridae</taxon>
        <taxon>Pentapetalae</taxon>
        <taxon>asterids</taxon>
        <taxon>lamiids</taxon>
        <taxon>Lamiales</taxon>
        <taxon>Lamiaceae</taxon>
        <taxon>Nepetoideae</taxon>
        <taxon>Mentheae</taxon>
        <taxon>Salviinae</taxon>
        <taxon>Salvia</taxon>
        <taxon>Salvia subgen. Calosphace</taxon>
    </lineage>
</organism>
<accession>A0ABD1FLS6</accession>
<dbReference type="Proteomes" id="UP001567538">
    <property type="component" value="Unassembled WGS sequence"/>
</dbReference>
<comment type="caution">
    <text evidence="1">The sequence shown here is derived from an EMBL/GenBank/DDBJ whole genome shotgun (WGS) entry which is preliminary data.</text>
</comment>
<evidence type="ECO:0000313" key="2">
    <source>
        <dbReference type="Proteomes" id="UP001567538"/>
    </source>
</evidence>
<sequence length="70" mass="8009">MGNCIETQQGTENRDGEMAGKWEKMRIKIVLSKKIEDVLDEIRRSRERSSVAWKPSLDCIVETPAEGMDI</sequence>
<dbReference type="EMBL" id="JBEAFC010000014">
    <property type="protein sequence ID" value="KAL1532776.1"/>
    <property type="molecule type" value="Genomic_DNA"/>
</dbReference>
<name>A0ABD1FLS6_SALDI</name>
<evidence type="ECO:0000313" key="1">
    <source>
        <dbReference type="EMBL" id="KAL1532776.1"/>
    </source>
</evidence>
<keyword evidence="2" id="KW-1185">Reference proteome</keyword>
<gene>
    <name evidence="1" type="ORF">AAHA92_32745</name>
</gene>
<proteinExistence type="predicted"/>
<dbReference type="AlphaFoldDB" id="A0ABD1FLS6"/>
<reference evidence="1 2" key="1">
    <citation type="submission" date="2024-06" db="EMBL/GenBank/DDBJ databases">
        <title>A chromosome level genome sequence of Diviner's sage (Salvia divinorum).</title>
        <authorList>
            <person name="Ford S.A."/>
            <person name="Ro D.-K."/>
            <person name="Ness R.W."/>
            <person name="Phillips M.A."/>
        </authorList>
    </citation>
    <scope>NUCLEOTIDE SEQUENCE [LARGE SCALE GENOMIC DNA]</scope>
    <source>
        <strain evidence="1">SAF-2024a</strain>
        <tissue evidence="1">Leaf</tissue>
    </source>
</reference>